<feature type="region of interest" description="Disordered" evidence="1">
    <location>
        <begin position="83"/>
        <end position="104"/>
    </location>
</feature>
<sequence length="104" mass="11156">MPDDGNDEPIAFFAAGFRAWYAALSAGSAWKVRGMVDLAPDAMGARIGLSYRLGGGLGHGRNSKWTALRGSSMMILRESKHTVREGADKNGLGTRNNGQECNQK</sequence>
<dbReference type="AlphaFoldDB" id="A0A916SK26"/>
<evidence type="ECO:0000256" key="1">
    <source>
        <dbReference type="SAM" id="MobiDB-lite"/>
    </source>
</evidence>
<reference evidence="2" key="2">
    <citation type="submission" date="2020-09" db="EMBL/GenBank/DDBJ databases">
        <authorList>
            <person name="Sun Q."/>
            <person name="Zhou Y."/>
        </authorList>
    </citation>
    <scope>NUCLEOTIDE SEQUENCE</scope>
    <source>
        <strain evidence="2">CGMCC 1.15082</strain>
    </source>
</reference>
<evidence type="ECO:0000313" key="2">
    <source>
        <dbReference type="EMBL" id="GGB00187.1"/>
    </source>
</evidence>
<organism evidence="2 3">
    <name type="scientific">Brucella endophytica</name>
    <dbReference type="NCBI Taxonomy" id="1963359"/>
    <lineage>
        <taxon>Bacteria</taxon>
        <taxon>Pseudomonadati</taxon>
        <taxon>Pseudomonadota</taxon>
        <taxon>Alphaproteobacteria</taxon>
        <taxon>Hyphomicrobiales</taxon>
        <taxon>Brucellaceae</taxon>
        <taxon>Brucella/Ochrobactrum group</taxon>
        <taxon>Brucella</taxon>
    </lineage>
</organism>
<keyword evidence="3" id="KW-1185">Reference proteome</keyword>
<reference evidence="2" key="1">
    <citation type="journal article" date="2014" name="Int. J. Syst. Evol. Microbiol.">
        <title>Complete genome sequence of Corynebacterium casei LMG S-19264T (=DSM 44701T), isolated from a smear-ripened cheese.</title>
        <authorList>
            <consortium name="US DOE Joint Genome Institute (JGI-PGF)"/>
            <person name="Walter F."/>
            <person name="Albersmeier A."/>
            <person name="Kalinowski J."/>
            <person name="Ruckert C."/>
        </authorList>
    </citation>
    <scope>NUCLEOTIDE SEQUENCE</scope>
    <source>
        <strain evidence="2">CGMCC 1.15082</strain>
    </source>
</reference>
<accession>A0A916SK26</accession>
<gene>
    <name evidence="2" type="ORF">GCM10011491_30520</name>
</gene>
<evidence type="ECO:0000313" key="3">
    <source>
        <dbReference type="Proteomes" id="UP000646478"/>
    </source>
</evidence>
<name>A0A916SK26_9HYPH</name>
<dbReference type="EMBL" id="BMHH01000013">
    <property type="protein sequence ID" value="GGB00187.1"/>
    <property type="molecule type" value="Genomic_DNA"/>
</dbReference>
<proteinExistence type="predicted"/>
<comment type="caution">
    <text evidence="2">The sequence shown here is derived from an EMBL/GenBank/DDBJ whole genome shotgun (WGS) entry which is preliminary data.</text>
</comment>
<evidence type="ECO:0008006" key="4">
    <source>
        <dbReference type="Google" id="ProtNLM"/>
    </source>
</evidence>
<protein>
    <recommendedName>
        <fullName evidence="4">Porin family protein</fullName>
    </recommendedName>
</protein>
<feature type="compositionally biased region" description="Polar residues" evidence="1">
    <location>
        <begin position="93"/>
        <end position="104"/>
    </location>
</feature>
<dbReference type="Proteomes" id="UP000646478">
    <property type="component" value="Unassembled WGS sequence"/>
</dbReference>